<protein>
    <submittedName>
        <fullName evidence="6">Metal ABC transporter ATP-binding protein</fullName>
    </submittedName>
</protein>
<comment type="caution">
    <text evidence="6">The sequence shown here is derived from an EMBL/GenBank/DDBJ whole genome shotgun (WGS) entry which is preliminary data.</text>
</comment>
<feature type="domain" description="ABC transporter" evidence="5">
    <location>
        <begin position="7"/>
        <end position="239"/>
    </location>
</feature>
<accession>A0ABW5VAM4</accession>
<name>A0ABW5VAM4_9FLAO</name>
<evidence type="ECO:0000256" key="1">
    <source>
        <dbReference type="ARBA" id="ARBA00005417"/>
    </source>
</evidence>
<evidence type="ECO:0000256" key="4">
    <source>
        <dbReference type="ARBA" id="ARBA00022840"/>
    </source>
</evidence>
<comment type="similarity">
    <text evidence="1">Belongs to the ABC transporter superfamily.</text>
</comment>
<dbReference type="SMART" id="SM00382">
    <property type="entry name" value="AAA"/>
    <property type="match status" value="1"/>
</dbReference>
<dbReference type="Pfam" id="PF00005">
    <property type="entry name" value="ABC_tran"/>
    <property type="match status" value="1"/>
</dbReference>
<dbReference type="InterPro" id="IPR003593">
    <property type="entry name" value="AAA+_ATPase"/>
</dbReference>
<evidence type="ECO:0000256" key="2">
    <source>
        <dbReference type="ARBA" id="ARBA00022448"/>
    </source>
</evidence>
<evidence type="ECO:0000313" key="7">
    <source>
        <dbReference type="Proteomes" id="UP001597532"/>
    </source>
</evidence>
<dbReference type="InterPro" id="IPR050153">
    <property type="entry name" value="Metal_Ion_Import_ABC"/>
</dbReference>
<dbReference type="PANTHER" id="PTHR42734">
    <property type="entry name" value="METAL TRANSPORT SYSTEM ATP-BINDING PROTEIN TM_0124-RELATED"/>
    <property type="match status" value="1"/>
</dbReference>
<keyword evidence="4 6" id="KW-0067">ATP-binding</keyword>
<dbReference type="InterPro" id="IPR027417">
    <property type="entry name" value="P-loop_NTPase"/>
</dbReference>
<dbReference type="EMBL" id="JBHUOK010000002">
    <property type="protein sequence ID" value="MFD2788356.1"/>
    <property type="molecule type" value="Genomic_DNA"/>
</dbReference>
<dbReference type="SUPFAM" id="SSF52540">
    <property type="entry name" value="P-loop containing nucleoside triphosphate hydrolases"/>
    <property type="match status" value="1"/>
</dbReference>
<sequence length="245" mass="27363">MKDKIAIKVDDLTVAYNYKPVLWDIDLLVPEGVLMAIVGPNGAGKSTLIKAMLDIVKPIAGSIEIFGKPYKKQYKEVAYVPQKGSVDWDFPTTALDVVLMGTYGSLGWIKRPGKTQKKEALEALEKVGMLELRNRQISQLSGGQQQRIFLARALVQKASIYIMDEPFQGVDATTEKAIVNILKELRKSGKTVVVVHHDLQTVPEYFDWVTFLNVKKIATGSVKDIFNDDNLTKTYGINYKVSILE</sequence>
<evidence type="ECO:0000313" key="6">
    <source>
        <dbReference type="EMBL" id="MFD2788356.1"/>
    </source>
</evidence>
<gene>
    <name evidence="6" type="ORF">ACFS1K_01120</name>
</gene>
<evidence type="ECO:0000256" key="3">
    <source>
        <dbReference type="ARBA" id="ARBA00022741"/>
    </source>
</evidence>
<dbReference type="Proteomes" id="UP001597532">
    <property type="component" value="Unassembled WGS sequence"/>
</dbReference>
<dbReference type="PROSITE" id="PS00211">
    <property type="entry name" value="ABC_TRANSPORTER_1"/>
    <property type="match status" value="1"/>
</dbReference>
<dbReference type="PANTHER" id="PTHR42734:SF5">
    <property type="entry name" value="IRON TRANSPORT SYSTEM ATP-BINDING PROTEIN HI_0361-RELATED"/>
    <property type="match status" value="1"/>
</dbReference>
<keyword evidence="3" id="KW-0547">Nucleotide-binding</keyword>
<evidence type="ECO:0000259" key="5">
    <source>
        <dbReference type="PROSITE" id="PS50893"/>
    </source>
</evidence>
<reference evidence="7" key="1">
    <citation type="journal article" date="2019" name="Int. J. Syst. Evol. Microbiol.">
        <title>The Global Catalogue of Microorganisms (GCM) 10K type strain sequencing project: providing services to taxonomists for standard genome sequencing and annotation.</title>
        <authorList>
            <consortium name="The Broad Institute Genomics Platform"/>
            <consortium name="The Broad Institute Genome Sequencing Center for Infectious Disease"/>
            <person name="Wu L."/>
            <person name="Ma J."/>
        </authorList>
    </citation>
    <scope>NUCLEOTIDE SEQUENCE [LARGE SCALE GENOMIC DNA]</scope>
    <source>
        <strain evidence="7">KCTC 52924</strain>
    </source>
</reference>
<dbReference type="CDD" id="cd03235">
    <property type="entry name" value="ABC_Metallic_Cations"/>
    <property type="match status" value="1"/>
</dbReference>
<organism evidence="6 7">
    <name type="scientific">Arenibacter antarcticus</name>
    <dbReference type="NCBI Taxonomy" id="2040469"/>
    <lineage>
        <taxon>Bacteria</taxon>
        <taxon>Pseudomonadati</taxon>
        <taxon>Bacteroidota</taxon>
        <taxon>Flavobacteriia</taxon>
        <taxon>Flavobacteriales</taxon>
        <taxon>Flavobacteriaceae</taxon>
        <taxon>Arenibacter</taxon>
    </lineage>
</organism>
<keyword evidence="7" id="KW-1185">Reference proteome</keyword>
<dbReference type="Gene3D" id="3.40.50.300">
    <property type="entry name" value="P-loop containing nucleotide triphosphate hydrolases"/>
    <property type="match status" value="1"/>
</dbReference>
<dbReference type="RefSeq" id="WP_251807630.1">
    <property type="nucleotide sequence ID" value="NZ_CP166679.1"/>
</dbReference>
<dbReference type="PROSITE" id="PS50893">
    <property type="entry name" value="ABC_TRANSPORTER_2"/>
    <property type="match status" value="1"/>
</dbReference>
<dbReference type="GO" id="GO:0005524">
    <property type="term" value="F:ATP binding"/>
    <property type="evidence" value="ECO:0007669"/>
    <property type="project" value="UniProtKB-KW"/>
</dbReference>
<proteinExistence type="inferred from homology"/>
<dbReference type="InterPro" id="IPR003439">
    <property type="entry name" value="ABC_transporter-like_ATP-bd"/>
</dbReference>
<dbReference type="InterPro" id="IPR017871">
    <property type="entry name" value="ABC_transporter-like_CS"/>
</dbReference>
<keyword evidence="2" id="KW-0813">Transport</keyword>